<dbReference type="Gene3D" id="3.90.79.10">
    <property type="entry name" value="Nucleoside Triphosphate Pyrophosphohydrolase"/>
    <property type="match status" value="1"/>
</dbReference>
<gene>
    <name evidence="1" type="ORF">ATL42_1548</name>
</gene>
<keyword evidence="2" id="KW-1185">Reference proteome</keyword>
<proteinExistence type="predicted"/>
<evidence type="ECO:0000313" key="2">
    <source>
        <dbReference type="Proteomes" id="UP000225548"/>
    </source>
</evidence>
<dbReference type="InterPro" id="IPR015797">
    <property type="entry name" value="NUDIX_hydrolase-like_dom_sf"/>
</dbReference>
<reference evidence="1 2" key="1">
    <citation type="submission" date="2017-10" db="EMBL/GenBank/DDBJ databases">
        <title>Sequencing the genomes of 1000 actinobacteria strains.</title>
        <authorList>
            <person name="Klenk H.-P."/>
        </authorList>
    </citation>
    <scope>NUCLEOTIDE SEQUENCE [LARGE SCALE GENOMIC DNA]</scope>
    <source>
        <strain evidence="1 2">DSM 18966</strain>
    </source>
</reference>
<comment type="caution">
    <text evidence="1">The sequence shown here is derived from an EMBL/GenBank/DDBJ whole genome shotgun (WGS) entry which is preliminary data.</text>
</comment>
<sequence>MGAPSDPAGDVTTRPARALWHRPCRSGYNCGVTDTADFPPRDFNHDDSQPAGWMSDEEMAVARRQMPIVYVDAVPVRVDDSGDVVSVGLLLRASREGVMSRALVSGRVRYHERIRDALLRHIEKDLGPVALPQIPPSPQPFTVAEYFPTPGITQYHDPRQHAVSLAYVVPVRGDCRPQQDALDLAWLSPEQACSEGVQAEMYGGQGVLLRQAMAFVGRLG</sequence>
<dbReference type="Proteomes" id="UP000225548">
    <property type="component" value="Unassembled WGS sequence"/>
</dbReference>
<evidence type="ECO:0000313" key="1">
    <source>
        <dbReference type="EMBL" id="PFG33662.1"/>
    </source>
</evidence>
<accession>A0A2A9E607</accession>
<dbReference type="AlphaFoldDB" id="A0A2A9E607"/>
<dbReference type="EMBL" id="PDJG01000001">
    <property type="protein sequence ID" value="PFG33662.1"/>
    <property type="molecule type" value="Genomic_DNA"/>
</dbReference>
<dbReference type="InterPro" id="IPR032582">
    <property type="entry name" value="DUF4916"/>
</dbReference>
<dbReference type="SUPFAM" id="SSF55811">
    <property type="entry name" value="Nudix"/>
    <property type="match status" value="1"/>
</dbReference>
<organism evidence="1 2">
    <name type="scientific">Sanguibacter antarcticus</name>
    <dbReference type="NCBI Taxonomy" id="372484"/>
    <lineage>
        <taxon>Bacteria</taxon>
        <taxon>Bacillati</taxon>
        <taxon>Actinomycetota</taxon>
        <taxon>Actinomycetes</taxon>
        <taxon>Micrococcales</taxon>
        <taxon>Sanguibacteraceae</taxon>
        <taxon>Sanguibacter</taxon>
    </lineage>
</organism>
<protein>
    <submittedName>
        <fullName evidence="1">ADP-ribose pyrophosphatase YjhB (NUDIX family)</fullName>
    </submittedName>
</protein>
<name>A0A2A9E607_9MICO</name>
<dbReference type="Pfam" id="PF16262">
    <property type="entry name" value="DUF4916"/>
    <property type="match status" value="1"/>
</dbReference>